<proteinExistence type="predicted"/>
<feature type="region of interest" description="Disordered" evidence="2">
    <location>
        <begin position="154"/>
        <end position="173"/>
    </location>
</feature>
<gene>
    <name evidence="4" type="ORF">LEP48_02715</name>
</gene>
<dbReference type="InterPro" id="IPR036890">
    <property type="entry name" value="HATPase_C_sf"/>
</dbReference>
<comment type="caution">
    <text evidence="4">The sequence shown here is derived from an EMBL/GenBank/DDBJ whole genome shotgun (WGS) entry which is preliminary data.</text>
</comment>
<dbReference type="EMBL" id="JAIXCQ010000001">
    <property type="protein sequence ID" value="MCA5892262.1"/>
    <property type="molecule type" value="Genomic_DNA"/>
</dbReference>
<dbReference type="PANTHER" id="PTHR35526">
    <property type="entry name" value="ANTI-SIGMA-F FACTOR RSBW-RELATED"/>
    <property type="match status" value="1"/>
</dbReference>
<reference evidence="4 5" key="1">
    <citation type="submission" date="2021-09" db="EMBL/GenBank/DDBJ databases">
        <title>Isoptericola luteus sp. nov., a novel bacterium isolated from Harbin, the capital city of Heilongjiang province.</title>
        <authorList>
            <person name="Li J."/>
        </authorList>
    </citation>
    <scope>NUCLEOTIDE SEQUENCE [LARGE SCALE GENOMIC DNA]</scope>
    <source>
        <strain evidence="4 5">NEAU-Y5</strain>
    </source>
</reference>
<evidence type="ECO:0000259" key="3">
    <source>
        <dbReference type="Pfam" id="PF13581"/>
    </source>
</evidence>
<dbReference type="PANTHER" id="PTHR35526:SF3">
    <property type="entry name" value="ANTI-SIGMA-F FACTOR RSBW"/>
    <property type="match status" value="1"/>
</dbReference>
<organism evidence="4 5">
    <name type="scientific">Isoptericola luteus</name>
    <dbReference type="NCBI Taxonomy" id="2879484"/>
    <lineage>
        <taxon>Bacteria</taxon>
        <taxon>Bacillati</taxon>
        <taxon>Actinomycetota</taxon>
        <taxon>Actinomycetes</taxon>
        <taxon>Micrococcales</taxon>
        <taxon>Promicromonosporaceae</taxon>
        <taxon>Isoptericola</taxon>
    </lineage>
</organism>
<keyword evidence="1" id="KW-0723">Serine/threonine-protein kinase</keyword>
<evidence type="ECO:0000313" key="5">
    <source>
        <dbReference type="Proteomes" id="UP001319870"/>
    </source>
</evidence>
<evidence type="ECO:0000313" key="4">
    <source>
        <dbReference type="EMBL" id="MCA5892262.1"/>
    </source>
</evidence>
<keyword evidence="1" id="KW-0808">Transferase</keyword>
<dbReference type="InterPro" id="IPR003594">
    <property type="entry name" value="HATPase_dom"/>
</dbReference>
<name>A0ABS7ZB45_9MICO</name>
<dbReference type="Proteomes" id="UP001319870">
    <property type="component" value="Unassembled WGS sequence"/>
</dbReference>
<keyword evidence="1" id="KW-0418">Kinase</keyword>
<dbReference type="RefSeq" id="WP_225564004.1">
    <property type="nucleotide sequence ID" value="NZ_JAIXCQ010000001.1"/>
</dbReference>
<dbReference type="GO" id="GO:0005524">
    <property type="term" value="F:ATP binding"/>
    <property type="evidence" value="ECO:0007669"/>
    <property type="project" value="UniProtKB-KW"/>
</dbReference>
<keyword evidence="4" id="KW-0067">ATP-binding</keyword>
<dbReference type="Pfam" id="PF13581">
    <property type="entry name" value="HATPase_c_2"/>
    <property type="match status" value="1"/>
</dbReference>
<keyword evidence="5" id="KW-1185">Reference proteome</keyword>
<dbReference type="SUPFAM" id="SSF55874">
    <property type="entry name" value="ATPase domain of HSP90 chaperone/DNA topoisomerase II/histidine kinase"/>
    <property type="match status" value="1"/>
</dbReference>
<evidence type="ECO:0000256" key="1">
    <source>
        <dbReference type="ARBA" id="ARBA00022527"/>
    </source>
</evidence>
<dbReference type="InterPro" id="IPR050267">
    <property type="entry name" value="Anti-sigma-factor_SerPK"/>
</dbReference>
<dbReference type="Gene3D" id="3.30.565.10">
    <property type="entry name" value="Histidine kinase-like ATPase, C-terminal domain"/>
    <property type="match status" value="1"/>
</dbReference>
<accession>A0ABS7ZB45</accession>
<sequence length="173" mass="18275">MTPVEGAPVGRLDLVGSWTVRSVDELADVRAGLDSRLPCHCPAAQVGPSDDVGGLTGRQRMVLVASELVANALEHARPPVVARLLCDGRVAVLDVVDRSPEAPPVVPHDREPGQGGHGLRIARRVADQVGWYRTDHGEKHVWAQFAAPVPAPAAGPARLVSSGAPRSRGYRGM</sequence>
<feature type="domain" description="Histidine kinase/HSP90-like ATPase" evidence="3">
    <location>
        <begin position="58"/>
        <end position="144"/>
    </location>
</feature>
<keyword evidence="4" id="KW-0547">Nucleotide-binding</keyword>
<dbReference type="CDD" id="cd16936">
    <property type="entry name" value="HATPase_RsbW-like"/>
    <property type="match status" value="1"/>
</dbReference>
<protein>
    <submittedName>
        <fullName evidence="4">ATP-binding protein</fullName>
    </submittedName>
</protein>
<evidence type="ECO:0000256" key="2">
    <source>
        <dbReference type="SAM" id="MobiDB-lite"/>
    </source>
</evidence>